<name>A0AAD5LJ46_PYTIN</name>
<proteinExistence type="predicted"/>
<feature type="compositionally biased region" description="Low complexity" evidence="1">
    <location>
        <begin position="98"/>
        <end position="114"/>
    </location>
</feature>
<dbReference type="Gene3D" id="2.20.70.10">
    <property type="match status" value="1"/>
</dbReference>
<dbReference type="InterPro" id="IPR052727">
    <property type="entry name" value="Rab4/Rab5_effector"/>
</dbReference>
<dbReference type="PROSITE" id="PS01159">
    <property type="entry name" value="WW_DOMAIN_1"/>
    <property type="match status" value="1"/>
</dbReference>
<dbReference type="SUPFAM" id="SSF55961">
    <property type="entry name" value="Bet v1-like"/>
    <property type="match status" value="1"/>
</dbReference>
<dbReference type="InterPro" id="IPR001202">
    <property type="entry name" value="WW_dom"/>
</dbReference>
<reference evidence="3" key="1">
    <citation type="submission" date="2021-12" db="EMBL/GenBank/DDBJ databases">
        <title>Prjna785345.</title>
        <authorList>
            <person name="Rujirawat T."/>
            <person name="Krajaejun T."/>
        </authorList>
    </citation>
    <scope>NUCLEOTIDE SEQUENCE</scope>
    <source>
        <strain evidence="3">Pi057C3</strain>
    </source>
</reference>
<dbReference type="PANTHER" id="PTHR13510">
    <property type="entry name" value="FYVE-FINGER-CONTAINING RAB5 EFFECTOR PROTEIN RABENOSYN-5-RELATED"/>
    <property type="match status" value="1"/>
</dbReference>
<dbReference type="PANTHER" id="PTHR13510:SF44">
    <property type="entry name" value="RABENOSYN-5"/>
    <property type="match status" value="1"/>
</dbReference>
<dbReference type="AlphaFoldDB" id="A0AAD5LJ46"/>
<dbReference type="Proteomes" id="UP001209570">
    <property type="component" value="Unassembled WGS sequence"/>
</dbReference>
<dbReference type="InterPro" id="IPR023393">
    <property type="entry name" value="START-like_dom_sf"/>
</dbReference>
<evidence type="ECO:0000256" key="1">
    <source>
        <dbReference type="SAM" id="MobiDB-lite"/>
    </source>
</evidence>
<dbReference type="Gene3D" id="3.30.530.20">
    <property type="match status" value="1"/>
</dbReference>
<feature type="compositionally biased region" description="Low complexity" evidence="1">
    <location>
        <begin position="31"/>
        <end position="40"/>
    </location>
</feature>
<evidence type="ECO:0000259" key="2">
    <source>
        <dbReference type="PROSITE" id="PS50020"/>
    </source>
</evidence>
<dbReference type="CDD" id="cd00201">
    <property type="entry name" value="WW"/>
    <property type="match status" value="1"/>
</dbReference>
<dbReference type="Pfam" id="PF00397">
    <property type="entry name" value="WW"/>
    <property type="match status" value="1"/>
</dbReference>
<feature type="region of interest" description="Disordered" evidence="1">
    <location>
        <begin position="1"/>
        <end position="40"/>
    </location>
</feature>
<organism evidence="3 4">
    <name type="scientific">Pythium insidiosum</name>
    <name type="common">Pythiosis disease agent</name>
    <dbReference type="NCBI Taxonomy" id="114742"/>
    <lineage>
        <taxon>Eukaryota</taxon>
        <taxon>Sar</taxon>
        <taxon>Stramenopiles</taxon>
        <taxon>Oomycota</taxon>
        <taxon>Peronosporomycetes</taxon>
        <taxon>Pythiales</taxon>
        <taxon>Pythiaceae</taxon>
        <taxon>Pythium</taxon>
    </lineage>
</organism>
<dbReference type="PROSITE" id="PS50020">
    <property type="entry name" value="WW_DOMAIN_2"/>
    <property type="match status" value="1"/>
</dbReference>
<comment type="caution">
    <text evidence="3">The sequence shown here is derived from an EMBL/GenBank/DDBJ whole genome shotgun (WGS) entry which is preliminary data.</text>
</comment>
<gene>
    <name evidence="3" type="ORF">P43SY_009139</name>
</gene>
<sequence>MRRGGSGPGGSLPSSSALSVADPADYDAHRSGSSSSLGGSTAAVATDINAAIAKLGIRSRSALGLGSRTPSDRSVSGPHAGITPRNSSHRATDPTTVSMSSSRSSSSSSPVSLSQRGLEIDEMLLADLTPARRQQLIEFIDRSVDDAYNLCHGFGRLQWQPAKARESVTIYRPKVDDDTRLDATVRSKCNIPATFDELLDTLITETTADFVEHESAVNPTEFLDGQVLYTLVPRTPTDRFVCIKWHCVKSLAPSVAKHRDYIYLEIVDQFTDREGKKVGFRLSKSVELEELASFDTSALFVRGRTLTLQSFSEIAPNSVEFHTMMINDLGERLPTWLVHKIVDTAAMRVACLRDYINQRRMDLLAHLDRMTMISASLKNLHQPAVPTMEAQVATITEIEARAQEEAALAADFLQAMEAANNGSATLAAATAVAAVASKASASRTSFASRSSLMLTPLDVRDPRRRRFVTEPVTPVADIHLLREDGSFSSFLSDSSFTAIADVPEGVVAGWIAVHSKTTGKVYYYNESCGTTSWTLPTPDTHRKNAPYMVL</sequence>
<protein>
    <recommendedName>
        <fullName evidence="2">WW domain-containing protein</fullName>
    </recommendedName>
</protein>
<evidence type="ECO:0000313" key="3">
    <source>
        <dbReference type="EMBL" id="KAJ0403072.1"/>
    </source>
</evidence>
<dbReference type="EMBL" id="JAKCXM010000089">
    <property type="protein sequence ID" value="KAJ0403072.1"/>
    <property type="molecule type" value="Genomic_DNA"/>
</dbReference>
<dbReference type="SUPFAM" id="SSF51045">
    <property type="entry name" value="WW domain"/>
    <property type="match status" value="1"/>
</dbReference>
<dbReference type="SMART" id="SM00456">
    <property type="entry name" value="WW"/>
    <property type="match status" value="1"/>
</dbReference>
<accession>A0AAD5LJ46</accession>
<evidence type="ECO:0000313" key="4">
    <source>
        <dbReference type="Proteomes" id="UP001209570"/>
    </source>
</evidence>
<feature type="compositionally biased region" description="Gly residues" evidence="1">
    <location>
        <begin position="1"/>
        <end position="10"/>
    </location>
</feature>
<dbReference type="InterPro" id="IPR036020">
    <property type="entry name" value="WW_dom_sf"/>
</dbReference>
<keyword evidence="4" id="KW-1185">Reference proteome</keyword>
<feature type="region of interest" description="Disordered" evidence="1">
    <location>
        <begin position="63"/>
        <end position="114"/>
    </location>
</feature>
<feature type="domain" description="WW" evidence="2">
    <location>
        <begin position="504"/>
        <end position="538"/>
    </location>
</feature>